<feature type="transmembrane region" description="Helical" evidence="2">
    <location>
        <begin position="440"/>
        <end position="455"/>
    </location>
</feature>
<protein>
    <submittedName>
        <fullName evidence="3">Putative transporter</fullName>
    </submittedName>
</protein>
<dbReference type="PANTHER" id="PTHR43317:SF1">
    <property type="entry name" value="THERMOSPERMINE SYNTHASE ACAULIS5"/>
    <property type="match status" value="1"/>
</dbReference>
<keyword evidence="2" id="KW-0812">Transmembrane</keyword>
<dbReference type="OrthoDB" id="8221452at2"/>
<keyword evidence="2" id="KW-1133">Transmembrane helix</keyword>
<feature type="transmembrane region" description="Helical" evidence="2">
    <location>
        <begin position="298"/>
        <end position="316"/>
    </location>
</feature>
<comment type="caution">
    <text evidence="3">The sequence shown here is derived from an EMBL/GenBank/DDBJ whole genome shotgun (WGS) entry which is preliminary data.</text>
</comment>
<evidence type="ECO:0000256" key="1">
    <source>
        <dbReference type="ARBA" id="ARBA00023115"/>
    </source>
</evidence>
<dbReference type="InterPro" id="IPR029063">
    <property type="entry name" value="SAM-dependent_MTases_sf"/>
</dbReference>
<organism evidence="3 4">
    <name type="scientific">Hyphomonas polymorpha PS728</name>
    <dbReference type="NCBI Taxonomy" id="1280954"/>
    <lineage>
        <taxon>Bacteria</taxon>
        <taxon>Pseudomonadati</taxon>
        <taxon>Pseudomonadota</taxon>
        <taxon>Alphaproteobacteria</taxon>
        <taxon>Hyphomonadales</taxon>
        <taxon>Hyphomonadaceae</taxon>
        <taxon>Hyphomonas</taxon>
    </lineage>
</organism>
<feature type="transmembrane region" description="Helical" evidence="2">
    <location>
        <begin position="410"/>
        <end position="428"/>
    </location>
</feature>
<feature type="transmembrane region" description="Helical" evidence="2">
    <location>
        <begin position="244"/>
        <end position="266"/>
    </location>
</feature>
<proteinExistence type="predicted"/>
<keyword evidence="1" id="KW-0620">Polyamine biosynthesis</keyword>
<feature type="transmembrane region" description="Helical" evidence="2">
    <location>
        <begin position="272"/>
        <end position="291"/>
    </location>
</feature>
<feature type="transmembrane region" description="Helical" evidence="2">
    <location>
        <begin position="21"/>
        <end position="43"/>
    </location>
</feature>
<dbReference type="EMBL" id="ARYM01000019">
    <property type="protein sequence ID" value="KCZ97440.1"/>
    <property type="molecule type" value="Genomic_DNA"/>
</dbReference>
<gene>
    <name evidence="3" type="ORF">HPO_14711</name>
</gene>
<sequence>MNQPSAAHAPPAGPLLHRFAGLPFVVTVFLSAALVFLVQPMFARMATPLLGGSPNVWNVSLVCFQAALLAGYAYAHLLTHLVKSLSRQVMVHGALLVIAALVLPFELTGLFGDPDPARPALWLIGVFAVSIAPPFAIISATAPLIQAWYARTGRDDAHDPYHLYAASNAGSLLGLAAYPLLLEPLAPLAGQAMAWSAGYGVLLVLLIGCGLLTMRAPAEGAVPVSTSQAARSAEPSPSVWRQRLWWLVLAFVPSSLLVGVTTHISTDVASAPFLWAPPLMLYIGSFIVVFAKRPPISLPAAMTILPVCAGLALFVLTKVSGVPTLLTFVVHLTALFFAAVACHGLLANDRPETGRLTEFYLLMSLGGVLGGAFNALLVPVIFTTVAEYPLMLLAALLLMPQRYWLGPTWMIVVAAVAGGLAIIAQYVYEVPALAREPERSFFVLLVLALVALYAVRRSRLASVGAAAAIWAIGAATSPTVGTYSERGFFGVVKIHDRDGYRVMVHGTTLHGAQALGEEAWRPATYYAPETPIGQVFAGHTRPGRVGALGLGAGSVACYAGEGQHYTFYEIDPIVARLASDPARFTYLSECTPDADIVLGDGRLTLVSEPEGAFDILLIDAFSSDSVPAHLMTREAVALYLSRLKEDGVLLLHVSNRYMALETVVGRVAGELGAPARMQYHTVRETGYRAQSSAVVAIARNDLALAPLDSTGVWSVLESDGGRAWTDDYSNIPGAIWDRLVHKRR</sequence>
<dbReference type="NCBIfam" id="NF037959">
    <property type="entry name" value="MFS_SpdSyn"/>
    <property type="match status" value="1"/>
</dbReference>
<dbReference type="PANTHER" id="PTHR43317">
    <property type="entry name" value="THERMOSPERMINE SYNTHASE ACAULIS5"/>
    <property type="match status" value="1"/>
</dbReference>
<accession>A0A062V604</accession>
<reference evidence="3 4" key="1">
    <citation type="journal article" date="2014" name="Antonie Van Leeuwenhoek">
        <title>Hyphomonas beringensis sp. nov. and Hyphomonas chukchiensis sp. nov., isolated from surface seawater of the Bering Sea and Chukchi Sea.</title>
        <authorList>
            <person name="Li C."/>
            <person name="Lai Q."/>
            <person name="Li G."/>
            <person name="Dong C."/>
            <person name="Wang J."/>
            <person name="Liao Y."/>
            <person name="Shao Z."/>
        </authorList>
    </citation>
    <scope>NUCLEOTIDE SEQUENCE [LARGE SCALE GENOMIC DNA]</scope>
    <source>
        <strain evidence="3 4">PS728</strain>
    </source>
</reference>
<dbReference type="SUPFAM" id="SSF53335">
    <property type="entry name" value="S-adenosyl-L-methionine-dependent methyltransferases"/>
    <property type="match status" value="1"/>
</dbReference>
<evidence type="ECO:0000256" key="2">
    <source>
        <dbReference type="SAM" id="Phobius"/>
    </source>
</evidence>
<evidence type="ECO:0000313" key="3">
    <source>
        <dbReference type="EMBL" id="KCZ97440.1"/>
    </source>
</evidence>
<evidence type="ECO:0000313" key="4">
    <source>
        <dbReference type="Proteomes" id="UP000027100"/>
    </source>
</evidence>
<dbReference type="RefSeq" id="WP_035600351.1">
    <property type="nucleotide sequence ID" value="NZ_ARYM01000019.1"/>
</dbReference>
<feature type="transmembrane region" description="Helical" evidence="2">
    <location>
        <begin position="193"/>
        <end position="213"/>
    </location>
</feature>
<dbReference type="PATRIC" id="fig|1280954.3.peg.2978"/>
<dbReference type="STRING" id="1280954.HPO_14711"/>
<feature type="transmembrane region" description="Helical" evidence="2">
    <location>
        <begin position="89"/>
        <end position="108"/>
    </location>
</feature>
<dbReference type="GO" id="GO:0006596">
    <property type="term" value="P:polyamine biosynthetic process"/>
    <property type="evidence" value="ECO:0007669"/>
    <property type="project" value="UniProtKB-KW"/>
</dbReference>
<dbReference type="AlphaFoldDB" id="A0A062V604"/>
<feature type="transmembrane region" description="Helical" evidence="2">
    <location>
        <begin position="120"/>
        <end position="149"/>
    </location>
</feature>
<keyword evidence="2" id="KW-0472">Membrane</keyword>
<feature type="transmembrane region" description="Helical" evidence="2">
    <location>
        <begin position="359"/>
        <end position="382"/>
    </location>
</feature>
<keyword evidence="4" id="KW-1185">Reference proteome</keyword>
<feature type="transmembrane region" description="Helical" evidence="2">
    <location>
        <begin position="161"/>
        <end position="181"/>
    </location>
</feature>
<dbReference type="Gene3D" id="3.40.50.150">
    <property type="entry name" value="Vaccinia Virus protein VP39"/>
    <property type="match status" value="1"/>
</dbReference>
<feature type="transmembrane region" description="Helical" evidence="2">
    <location>
        <begin position="55"/>
        <end position="77"/>
    </location>
</feature>
<dbReference type="eggNOG" id="COG0421">
    <property type="taxonomic scope" value="Bacteria"/>
</dbReference>
<feature type="transmembrane region" description="Helical" evidence="2">
    <location>
        <begin position="328"/>
        <end position="347"/>
    </location>
</feature>
<name>A0A062V604_9PROT</name>
<dbReference type="Proteomes" id="UP000027100">
    <property type="component" value="Unassembled WGS sequence"/>
</dbReference>